<dbReference type="InterPro" id="IPR037103">
    <property type="entry name" value="Tubulin/FtsZ-like_C"/>
</dbReference>
<dbReference type="SUPFAM" id="SSF55307">
    <property type="entry name" value="Tubulin C-terminal domain-like"/>
    <property type="match status" value="1"/>
</dbReference>
<dbReference type="PRINTS" id="PR01163">
    <property type="entry name" value="BETATUBULIN"/>
</dbReference>
<evidence type="ECO:0000256" key="1">
    <source>
        <dbReference type="ARBA" id="ARBA00001946"/>
    </source>
</evidence>
<dbReference type="InterPro" id="IPR023123">
    <property type="entry name" value="Tubulin_C"/>
</dbReference>
<dbReference type="GO" id="GO:0005874">
    <property type="term" value="C:microtubule"/>
    <property type="evidence" value="ECO:0007669"/>
    <property type="project" value="UniProtKB-KW"/>
</dbReference>
<reference evidence="10" key="1">
    <citation type="submission" date="2016-06" db="UniProtKB">
        <authorList>
            <consortium name="WormBaseParasite"/>
        </authorList>
    </citation>
    <scope>IDENTIFICATION</scope>
</reference>
<feature type="domain" description="Tubulin/FtsZ GTPase" evidence="6">
    <location>
        <begin position="1"/>
        <end position="83"/>
    </location>
</feature>
<dbReference type="EMBL" id="UZAJ01006015">
    <property type="protein sequence ID" value="VDO46361.1"/>
    <property type="molecule type" value="Genomic_DNA"/>
</dbReference>
<dbReference type="GO" id="GO:0007017">
    <property type="term" value="P:microtubule-based process"/>
    <property type="evidence" value="ECO:0007669"/>
    <property type="project" value="InterPro"/>
</dbReference>
<evidence type="ECO:0000256" key="2">
    <source>
        <dbReference type="ARBA" id="ARBA00009636"/>
    </source>
</evidence>
<dbReference type="Gene3D" id="3.30.1330.20">
    <property type="entry name" value="Tubulin/FtsZ, C-terminal domain"/>
    <property type="match status" value="1"/>
</dbReference>
<evidence type="ECO:0000259" key="6">
    <source>
        <dbReference type="Pfam" id="PF00091"/>
    </source>
</evidence>
<dbReference type="Gene3D" id="3.40.50.1440">
    <property type="entry name" value="Tubulin/FtsZ, GTPase domain"/>
    <property type="match status" value="1"/>
</dbReference>
<evidence type="ECO:0000313" key="10">
    <source>
        <dbReference type="WBParaSite" id="OFLC_0000637301-mRNA-1"/>
    </source>
</evidence>
<dbReference type="GO" id="GO:0003924">
    <property type="term" value="F:GTPase activity"/>
    <property type="evidence" value="ECO:0007669"/>
    <property type="project" value="InterPro"/>
</dbReference>
<dbReference type="InterPro" id="IPR000217">
    <property type="entry name" value="Tubulin"/>
</dbReference>
<evidence type="ECO:0000259" key="7">
    <source>
        <dbReference type="Pfam" id="PF03953"/>
    </source>
</evidence>
<dbReference type="GO" id="GO:0005200">
    <property type="term" value="F:structural constituent of cytoskeleton"/>
    <property type="evidence" value="ECO:0007669"/>
    <property type="project" value="InterPro"/>
</dbReference>
<organism evidence="10">
    <name type="scientific">Onchocerca flexuosa</name>
    <dbReference type="NCBI Taxonomy" id="387005"/>
    <lineage>
        <taxon>Eukaryota</taxon>
        <taxon>Metazoa</taxon>
        <taxon>Ecdysozoa</taxon>
        <taxon>Nematoda</taxon>
        <taxon>Chromadorea</taxon>
        <taxon>Rhabditida</taxon>
        <taxon>Spirurina</taxon>
        <taxon>Spiruromorpha</taxon>
        <taxon>Filarioidea</taxon>
        <taxon>Onchocercidae</taxon>
        <taxon>Onchocerca</taxon>
    </lineage>
</organism>
<dbReference type="WBParaSite" id="OFLC_0000637301-mRNA-1">
    <property type="protein sequence ID" value="OFLC_0000637301-mRNA-1"/>
    <property type="gene ID" value="OFLC_0000637301"/>
</dbReference>
<evidence type="ECO:0000256" key="3">
    <source>
        <dbReference type="ARBA" id="ARBA00022701"/>
    </source>
</evidence>
<keyword evidence="4" id="KW-0547">Nucleotide-binding</keyword>
<name>A0A183HFW2_9BILA</name>
<protein>
    <submittedName>
        <fullName evidence="10">Tubulin domain-containing protein</fullName>
    </submittedName>
</protein>
<dbReference type="InterPro" id="IPR036525">
    <property type="entry name" value="Tubulin/FtsZ_GTPase_sf"/>
</dbReference>
<dbReference type="InterPro" id="IPR008280">
    <property type="entry name" value="Tub_FtsZ_C"/>
</dbReference>
<sequence length="318" mass="36598">MIHGFQLIYSLGGSTGSRFGSSLITKIREEYPNRILSSFSMFPTTKISYSFVAEPYNALLSAQHLIENVDETFCIENEALRNISLHMLKFARPTYFDFNHITSMAMSGATSSFRFPSQLNADLHELAVSMIPFPKLHFLMFGCTPLTICNTVKLKLFKTSDLIQQLFDTRYMMTTYNPRNGRYLAASAMFRGPISMHYRLSITETSFHFPSQDLETQISNIRMTMIPGYIPKNIKLDICEIPTSGTKNTAGSLFNTTAIQKIFTTIRLKYKAMFQHKIFFHWYKSEGMEEEEFMDADNTIKDLITEYQQYEGLPDDED</sequence>
<dbReference type="AlphaFoldDB" id="A0A183HFW2"/>
<dbReference type="Gene3D" id="1.10.287.600">
    <property type="entry name" value="Helix hairpin bin"/>
    <property type="match status" value="1"/>
</dbReference>
<dbReference type="InterPro" id="IPR002453">
    <property type="entry name" value="Beta_tubulin"/>
</dbReference>
<proteinExistence type="inferred from homology"/>
<evidence type="ECO:0000256" key="5">
    <source>
        <dbReference type="ARBA" id="ARBA00023134"/>
    </source>
</evidence>
<dbReference type="GO" id="GO:0005525">
    <property type="term" value="F:GTP binding"/>
    <property type="evidence" value="ECO:0007669"/>
    <property type="project" value="UniProtKB-KW"/>
</dbReference>
<dbReference type="PANTHER" id="PTHR11588">
    <property type="entry name" value="TUBULIN"/>
    <property type="match status" value="1"/>
</dbReference>
<keyword evidence="5" id="KW-0342">GTP-binding</keyword>
<dbReference type="PRINTS" id="PR01161">
    <property type="entry name" value="TUBULIN"/>
</dbReference>
<gene>
    <name evidence="8" type="ORF">OFLC_LOCUS6372</name>
</gene>
<dbReference type="STRING" id="387005.A0A183HFW2"/>
<keyword evidence="9" id="KW-1185">Reference proteome</keyword>
<dbReference type="Pfam" id="PF00091">
    <property type="entry name" value="Tubulin"/>
    <property type="match status" value="1"/>
</dbReference>
<dbReference type="Pfam" id="PF03953">
    <property type="entry name" value="Tubulin_C"/>
    <property type="match status" value="1"/>
</dbReference>
<accession>A0A183HFW2</accession>
<dbReference type="SUPFAM" id="SSF52490">
    <property type="entry name" value="Tubulin nucleotide-binding domain-like"/>
    <property type="match status" value="1"/>
</dbReference>
<evidence type="ECO:0000256" key="4">
    <source>
        <dbReference type="ARBA" id="ARBA00022741"/>
    </source>
</evidence>
<keyword evidence="3" id="KW-0493">Microtubule</keyword>
<dbReference type="Proteomes" id="UP000267606">
    <property type="component" value="Unassembled WGS sequence"/>
</dbReference>
<comment type="similarity">
    <text evidence="2">Belongs to the tubulin family.</text>
</comment>
<reference evidence="8 9" key="2">
    <citation type="submission" date="2018-11" db="EMBL/GenBank/DDBJ databases">
        <authorList>
            <consortium name="Pathogen Informatics"/>
        </authorList>
    </citation>
    <scope>NUCLEOTIDE SEQUENCE [LARGE SCALE GENOMIC DNA]</scope>
</reference>
<dbReference type="InterPro" id="IPR018316">
    <property type="entry name" value="Tubulin/FtsZ_2-layer-sand-dom"/>
</dbReference>
<evidence type="ECO:0000313" key="8">
    <source>
        <dbReference type="EMBL" id="VDO46361.1"/>
    </source>
</evidence>
<comment type="cofactor">
    <cofactor evidence="1">
        <name>Mg(2+)</name>
        <dbReference type="ChEBI" id="CHEBI:18420"/>
    </cofactor>
</comment>
<evidence type="ECO:0000313" key="9">
    <source>
        <dbReference type="Proteomes" id="UP000267606"/>
    </source>
</evidence>
<feature type="domain" description="Tubulin/FtsZ 2-layer sandwich" evidence="7">
    <location>
        <begin position="134"/>
        <end position="266"/>
    </location>
</feature>
<dbReference type="InterPro" id="IPR003008">
    <property type="entry name" value="Tubulin_FtsZ_GTPase"/>
</dbReference>